<feature type="region of interest" description="Disordered" evidence="1">
    <location>
        <begin position="279"/>
        <end position="406"/>
    </location>
</feature>
<dbReference type="AlphaFoldDB" id="A0AAJ0IFA0"/>
<keyword evidence="2" id="KW-1133">Transmembrane helix</keyword>
<feature type="region of interest" description="Disordered" evidence="1">
    <location>
        <begin position="165"/>
        <end position="218"/>
    </location>
</feature>
<dbReference type="Proteomes" id="UP001285908">
    <property type="component" value="Unassembled WGS sequence"/>
</dbReference>
<feature type="compositionally biased region" description="Polar residues" evidence="1">
    <location>
        <begin position="105"/>
        <end position="115"/>
    </location>
</feature>
<feature type="compositionally biased region" description="Polar residues" evidence="1">
    <location>
        <begin position="311"/>
        <end position="321"/>
    </location>
</feature>
<evidence type="ECO:0000256" key="2">
    <source>
        <dbReference type="SAM" id="Phobius"/>
    </source>
</evidence>
<organism evidence="3 4">
    <name type="scientific">Neurospora hispaniola</name>
    <dbReference type="NCBI Taxonomy" id="588809"/>
    <lineage>
        <taxon>Eukaryota</taxon>
        <taxon>Fungi</taxon>
        <taxon>Dikarya</taxon>
        <taxon>Ascomycota</taxon>
        <taxon>Pezizomycotina</taxon>
        <taxon>Sordariomycetes</taxon>
        <taxon>Sordariomycetidae</taxon>
        <taxon>Sordariales</taxon>
        <taxon>Sordariaceae</taxon>
        <taxon>Neurospora</taxon>
    </lineage>
</organism>
<evidence type="ECO:0008006" key="5">
    <source>
        <dbReference type="Google" id="ProtNLM"/>
    </source>
</evidence>
<feature type="region of interest" description="Disordered" evidence="1">
    <location>
        <begin position="421"/>
        <end position="468"/>
    </location>
</feature>
<dbReference type="RefSeq" id="XP_062696414.1">
    <property type="nucleotide sequence ID" value="XM_062840459.1"/>
</dbReference>
<sequence>MEDNSDTSLPISKLVVARATASTMGSGIDQPQNLITPRAALTTSSATSHKARTIVTSTSVFVTIETETITFHQDGSVTHSSSPVPTTLVTTTTITTNTAASPTPEETTGSAASNGGTQGPKSGVIAGALGGTIFGLLLIAILAFCLFRRRRLERQAQFYSAPTRFPAHRGTNFVRGSDGRVNRPENIPLASLGKSKQTRGEQDETADGTGGDERAPGQMRIEVVPAAEGDRGPRLRTVRIAPASAPAPTPNQGRVLVPAPISPLSSPVPASYPLLAPPAPARAPRNVSSSVYSKPSQEDVASRFSEDSHEAVNNGNSSGNTVWPAPLFASPASAPAQAAPAAAAGGPGPSSSTTTPHPEFQDRGGPSQKPAYVEPPSQSRWSPSTPTSDGSDEGLTTRLGQQVAQVGEKLADKWKETKEKGWKGVMFGGGAAGSKEEKRPSKEEKGKGKAERAEIVVDPVKRGAPGWI</sequence>
<feature type="compositionally biased region" description="Polar residues" evidence="1">
    <location>
        <begin position="376"/>
        <end position="389"/>
    </location>
</feature>
<proteinExistence type="predicted"/>
<protein>
    <recommendedName>
        <fullName evidence="5">Mid2 domain-containing protein</fullName>
    </recommendedName>
</protein>
<feature type="region of interest" description="Disordered" evidence="1">
    <location>
        <begin position="98"/>
        <end position="118"/>
    </location>
</feature>
<dbReference type="EMBL" id="JAULSX010000001">
    <property type="protein sequence ID" value="KAK3498781.1"/>
    <property type="molecule type" value="Genomic_DNA"/>
</dbReference>
<keyword evidence="2" id="KW-0812">Transmembrane</keyword>
<evidence type="ECO:0000313" key="4">
    <source>
        <dbReference type="Proteomes" id="UP001285908"/>
    </source>
</evidence>
<keyword evidence="2" id="KW-0472">Membrane</keyword>
<name>A0AAJ0IFA0_9PEZI</name>
<comment type="caution">
    <text evidence="3">The sequence shown here is derived from an EMBL/GenBank/DDBJ whole genome shotgun (WGS) entry which is preliminary data.</text>
</comment>
<dbReference type="GeneID" id="87878081"/>
<gene>
    <name evidence="3" type="ORF">B0T23DRAFT_433672</name>
</gene>
<keyword evidence="4" id="KW-1185">Reference proteome</keyword>
<evidence type="ECO:0000256" key="1">
    <source>
        <dbReference type="SAM" id="MobiDB-lite"/>
    </source>
</evidence>
<feature type="compositionally biased region" description="Low complexity" evidence="1">
    <location>
        <begin position="324"/>
        <end position="358"/>
    </location>
</feature>
<feature type="compositionally biased region" description="Basic and acidic residues" evidence="1">
    <location>
        <begin position="296"/>
        <end position="310"/>
    </location>
</feature>
<feature type="compositionally biased region" description="Basic and acidic residues" evidence="1">
    <location>
        <begin position="434"/>
        <end position="461"/>
    </location>
</feature>
<dbReference type="CDD" id="cd12087">
    <property type="entry name" value="TM_EGFR-like"/>
    <property type="match status" value="1"/>
</dbReference>
<evidence type="ECO:0000313" key="3">
    <source>
        <dbReference type="EMBL" id="KAK3498781.1"/>
    </source>
</evidence>
<reference evidence="3 4" key="1">
    <citation type="journal article" date="2023" name="Mol. Phylogenet. Evol.">
        <title>Genome-scale phylogeny and comparative genomics of the fungal order Sordariales.</title>
        <authorList>
            <person name="Hensen N."/>
            <person name="Bonometti L."/>
            <person name="Westerberg I."/>
            <person name="Brannstrom I.O."/>
            <person name="Guillou S."/>
            <person name="Cros-Aarteil S."/>
            <person name="Calhoun S."/>
            <person name="Haridas S."/>
            <person name="Kuo A."/>
            <person name="Mondo S."/>
            <person name="Pangilinan J."/>
            <person name="Riley R."/>
            <person name="LaButti K."/>
            <person name="Andreopoulos B."/>
            <person name="Lipzen A."/>
            <person name="Chen C."/>
            <person name="Yan M."/>
            <person name="Daum C."/>
            <person name="Ng V."/>
            <person name="Clum A."/>
            <person name="Steindorff A."/>
            <person name="Ohm R.A."/>
            <person name="Martin F."/>
            <person name="Silar P."/>
            <person name="Natvig D.O."/>
            <person name="Lalanne C."/>
            <person name="Gautier V."/>
            <person name="Ament-Velasquez S.L."/>
            <person name="Kruys A."/>
            <person name="Hutchinson M.I."/>
            <person name="Powell A.J."/>
            <person name="Barry K."/>
            <person name="Miller A.N."/>
            <person name="Grigoriev I.V."/>
            <person name="Debuchy R."/>
            <person name="Gladieux P."/>
            <person name="Hiltunen Thoren M."/>
            <person name="Johannesson H."/>
        </authorList>
    </citation>
    <scope>NUCLEOTIDE SEQUENCE [LARGE SCALE GENOMIC DNA]</scope>
    <source>
        <strain evidence="3 4">FGSC 10403</strain>
    </source>
</reference>
<feature type="transmembrane region" description="Helical" evidence="2">
    <location>
        <begin position="124"/>
        <end position="147"/>
    </location>
</feature>
<accession>A0AAJ0IFA0</accession>